<dbReference type="Proteomes" id="UP000054995">
    <property type="component" value="Unassembled WGS sequence"/>
</dbReference>
<reference evidence="1 2" key="1">
    <citation type="submission" date="2015-01" db="EMBL/GenBank/DDBJ databases">
        <title>Evolution of Trichinella species and genotypes.</title>
        <authorList>
            <person name="Korhonen P.K."/>
            <person name="Edoardo P."/>
            <person name="Giuseppe L.R."/>
            <person name="Gasser R.B."/>
        </authorList>
    </citation>
    <scope>NUCLEOTIDE SEQUENCE [LARGE SCALE GENOMIC DNA]</scope>
    <source>
        <strain evidence="1">ISS470</strain>
    </source>
</reference>
<accession>A0A0V1G4S5</accession>
<evidence type="ECO:0000313" key="2">
    <source>
        <dbReference type="Proteomes" id="UP000054995"/>
    </source>
</evidence>
<name>A0A0V1G4S5_TRIPS</name>
<keyword evidence="2" id="KW-1185">Reference proteome</keyword>
<gene>
    <name evidence="1" type="ORF">T4D_4763</name>
</gene>
<sequence>MREYFQKLVSSDRLEMCNYWKCSRKTHIDVGNSGQRGEFRNLHFWINMLKLASFACQFGNPKGSDHFGRSIWQQTN</sequence>
<evidence type="ECO:0000313" key="1">
    <source>
        <dbReference type="EMBL" id="KRY93243.1"/>
    </source>
</evidence>
<protein>
    <submittedName>
        <fullName evidence="1">Uncharacterized protein</fullName>
    </submittedName>
</protein>
<dbReference type="EMBL" id="JYDT01000003">
    <property type="protein sequence ID" value="KRY93243.1"/>
    <property type="molecule type" value="Genomic_DNA"/>
</dbReference>
<comment type="caution">
    <text evidence="1">The sequence shown here is derived from an EMBL/GenBank/DDBJ whole genome shotgun (WGS) entry which is preliminary data.</text>
</comment>
<organism evidence="1 2">
    <name type="scientific">Trichinella pseudospiralis</name>
    <name type="common">Parasitic roundworm</name>
    <dbReference type="NCBI Taxonomy" id="6337"/>
    <lineage>
        <taxon>Eukaryota</taxon>
        <taxon>Metazoa</taxon>
        <taxon>Ecdysozoa</taxon>
        <taxon>Nematoda</taxon>
        <taxon>Enoplea</taxon>
        <taxon>Dorylaimia</taxon>
        <taxon>Trichinellida</taxon>
        <taxon>Trichinellidae</taxon>
        <taxon>Trichinella</taxon>
    </lineage>
</organism>
<proteinExistence type="predicted"/>